<feature type="domain" description="THIF-type NAD/FAD binding fold" evidence="17">
    <location>
        <begin position="12"/>
        <end position="452"/>
    </location>
</feature>
<feature type="domain" description="Ubiquitin-activating enzyme SCCH" evidence="18">
    <location>
        <begin position="335"/>
        <end position="389"/>
    </location>
</feature>
<name>A0A7S2RPC2_9STRA</name>
<keyword evidence="6 11" id="KW-0547">Nucleotide-binding</keyword>
<dbReference type="Pfam" id="PF14732">
    <property type="entry name" value="UAE_UbL"/>
    <property type="match status" value="1"/>
</dbReference>
<dbReference type="EMBL" id="HBHK01009022">
    <property type="protein sequence ID" value="CAD9676857.1"/>
    <property type="molecule type" value="Transcribed_RNA"/>
</dbReference>
<evidence type="ECO:0000256" key="5">
    <source>
        <dbReference type="ARBA" id="ARBA00022723"/>
    </source>
</evidence>
<comment type="similarity">
    <text evidence="3 11">Belongs to the ubiquitin-activating E1 family.</text>
</comment>
<accession>A0A7S2RPC2</accession>
<dbReference type="PANTHER" id="PTHR10953:SF5">
    <property type="entry name" value="SUMO-ACTIVATING ENZYME SUBUNIT 2"/>
    <property type="match status" value="1"/>
</dbReference>
<dbReference type="PROSITE" id="PS00865">
    <property type="entry name" value="UBIQUITIN_ACTIVAT_2"/>
    <property type="match status" value="1"/>
</dbReference>
<dbReference type="GO" id="GO:0046872">
    <property type="term" value="F:metal ion binding"/>
    <property type="evidence" value="ECO:0007669"/>
    <property type="project" value="UniProtKB-KW"/>
</dbReference>
<dbReference type="AlphaFoldDB" id="A0A7S2RPC2"/>
<evidence type="ECO:0000256" key="8">
    <source>
        <dbReference type="ARBA" id="ARBA00022833"/>
    </source>
</evidence>
<dbReference type="SUPFAM" id="SSF69572">
    <property type="entry name" value="Activating enzymes of the ubiquitin-like proteins"/>
    <property type="match status" value="1"/>
</dbReference>
<evidence type="ECO:0000256" key="6">
    <source>
        <dbReference type="ARBA" id="ARBA00022741"/>
    </source>
</evidence>
<evidence type="ECO:0000256" key="13">
    <source>
        <dbReference type="PIRSR" id="PIRSR039133-2"/>
    </source>
</evidence>
<dbReference type="InterPro" id="IPR033127">
    <property type="entry name" value="UBQ-activ_enz_E1_Cys_AS"/>
</dbReference>
<dbReference type="Gene3D" id="1.10.10.520">
    <property type="entry name" value="Ubiquitin activating enzymes (Uba3). Chain: B, domain 2"/>
    <property type="match status" value="1"/>
</dbReference>
<evidence type="ECO:0000256" key="15">
    <source>
        <dbReference type="PROSITE-ProRule" id="PRU10132"/>
    </source>
</evidence>
<reference evidence="20" key="1">
    <citation type="submission" date="2021-01" db="EMBL/GenBank/DDBJ databases">
        <authorList>
            <person name="Corre E."/>
            <person name="Pelletier E."/>
            <person name="Niang G."/>
            <person name="Scheremetjew M."/>
            <person name="Finn R."/>
            <person name="Kale V."/>
            <person name="Holt S."/>
            <person name="Cochrane G."/>
            <person name="Meng A."/>
            <person name="Brown T."/>
            <person name="Cohen L."/>
        </authorList>
    </citation>
    <scope>NUCLEOTIDE SEQUENCE</scope>
    <source>
        <strain evidence="20">NY070348D</strain>
    </source>
</reference>
<dbReference type="GO" id="GO:0016925">
    <property type="term" value="P:protein sumoylation"/>
    <property type="evidence" value="ECO:0007669"/>
    <property type="project" value="UniProtKB-UniRule"/>
</dbReference>
<feature type="binding site" evidence="14">
    <location>
        <position position="167"/>
    </location>
    <ligand>
        <name>Zn(2+)</name>
        <dbReference type="ChEBI" id="CHEBI:29105"/>
    </ligand>
</feature>
<keyword evidence="8 11" id="KW-0862">Zinc</keyword>
<dbReference type="InterPro" id="IPR030661">
    <property type="entry name" value="Uba2"/>
</dbReference>
<feature type="binding site" evidence="14">
    <location>
        <position position="164"/>
    </location>
    <ligand>
        <name>Zn(2+)</name>
        <dbReference type="ChEBI" id="CHEBI:29105"/>
    </ligand>
</feature>
<comment type="pathway">
    <text evidence="2 11">Protein modification; protein sumoylation.</text>
</comment>
<evidence type="ECO:0000259" key="18">
    <source>
        <dbReference type="Pfam" id="PF10585"/>
    </source>
</evidence>
<dbReference type="Pfam" id="PF10585">
    <property type="entry name" value="UBA_E1_SCCH"/>
    <property type="match status" value="1"/>
</dbReference>
<comment type="subunit">
    <text evidence="11">Heterodimer.</text>
</comment>
<evidence type="ECO:0000256" key="4">
    <source>
        <dbReference type="ARBA" id="ARBA00022679"/>
    </source>
</evidence>
<evidence type="ECO:0000256" key="9">
    <source>
        <dbReference type="ARBA" id="ARBA00022840"/>
    </source>
</evidence>
<feature type="active site" description="Glycyl thioester intermediate" evidence="12 15">
    <location>
        <position position="180"/>
    </location>
</feature>
<feature type="region of interest" description="Disordered" evidence="16">
    <location>
        <begin position="580"/>
        <end position="665"/>
    </location>
</feature>
<dbReference type="InterPro" id="IPR042449">
    <property type="entry name" value="Ub-E1_IAD_1"/>
</dbReference>
<dbReference type="Gene3D" id="3.50.50.80">
    <property type="entry name" value="Ubiquitin-activating enzyme E1, inactive adenylation domain, subdomain 1"/>
    <property type="match status" value="1"/>
</dbReference>
<feature type="binding site" evidence="13">
    <location>
        <position position="78"/>
    </location>
    <ligand>
        <name>ATP</name>
        <dbReference type="ChEBI" id="CHEBI:30616"/>
    </ligand>
</feature>
<evidence type="ECO:0000256" key="14">
    <source>
        <dbReference type="PIRSR" id="PIRSR039133-3"/>
    </source>
</evidence>
<evidence type="ECO:0000256" key="12">
    <source>
        <dbReference type="PIRSR" id="PIRSR039133-1"/>
    </source>
</evidence>
<proteinExistence type="inferred from homology"/>
<feature type="binding site" evidence="13">
    <location>
        <begin position="62"/>
        <end position="65"/>
    </location>
    <ligand>
        <name>ATP</name>
        <dbReference type="ChEBI" id="CHEBI:30616"/>
    </ligand>
</feature>
<dbReference type="InterPro" id="IPR028077">
    <property type="entry name" value="UAE_UbL_dom"/>
</dbReference>
<evidence type="ECO:0000256" key="16">
    <source>
        <dbReference type="SAM" id="MobiDB-lite"/>
    </source>
</evidence>
<keyword evidence="5 11" id="KW-0479">Metal-binding</keyword>
<dbReference type="GO" id="GO:0005524">
    <property type="term" value="F:ATP binding"/>
    <property type="evidence" value="ECO:0007669"/>
    <property type="project" value="UniProtKB-UniRule"/>
</dbReference>
<dbReference type="Gene3D" id="3.10.290.20">
    <property type="entry name" value="Ubiquitin-like 2 activating enzyme e1b. Chain: B, domain 3"/>
    <property type="match status" value="1"/>
</dbReference>
<dbReference type="InterPro" id="IPR045886">
    <property type="entry name" value="ThiF/MoeB/HesA"/>
</dbReference>
<dbReference type="InterPro" id="IPR019572">
    <property type="entry name" value="UBA_E1_SCCH"/>
</dbReference>
<evidence type="ECO:0000256" key="1">
    <source>
        <dbReference type="ARBA" id="ARBA00004123"/>
    </source>
</evidence>
<dbReference type="InterPro" id="IPR035985">
    <property type="entry name" value="Ubiquitin-activating_enz"/>
</dbReference>
<protein>
    <recommendedName>
        <fullName evidence="11">SUMO-activating enzyme subunit</fullName>
    </recommendedName>
</protein>
<keyword evidence="4" id="KW-0808">Transferase</keyword>
<evidence type="ECO:0000256" key="2">
    <source>
        <dbReference type="ARBA" id="ARBA00004718"/>
    </source>
</evidence>
<dbReference type="GO" id="GO:0031510">
    <property type="term" value="C:SUMO activating enzyme complex"/>
    <property type="evidence" value="ECO:0007669"/>
    <property type="project" value="UniProtKB-UniRule"/>
</dbReference>
<sequence length="665" mass="73535">MAKDRYSHMRRALGAELFDVVQKSKILVVGAGGIGCELLKNLVFSGFLNVEIIDLDTIDVSNLNRQFLFRNRHVGMSKSKVAKEAALNFNPHVNITSHHGNIKAEEFGVNYFKGFDVVLNALDNVNARQHVNRLCLAANIPLIDSGTTGYLGQVNVIFKGETKCYDCEPKSENKKTFPICTIRNTPDKPVHCIVWAKELFKLMFGNMAESMLSGNDDDASAGGAQEDAQDGEDQKELQEKEKEIRSVIMSAVERPQGADQDDAEKLRAYAKRVFNAVFDNEIALKLKLRNGYKGAKKKPEPLSFEKAIALDESSGPASGLRDQRVLSIKECTEMFVSTVEKMWSKDRREQIGDAVFDKDDDLTLDFVMAASNLRSQVFDIERKSKFDVKGIAGNIIHAIATTNAIVAGIQVVESIKLLSQLKKHPIKNKVFAQGTQEKKDSEQITKFSNSCWVVREPIGRGYVLQASTLGEPNSNCYSCGNAVVNLYVDVEKTTLGTVVDKVLRKKVGVNTPSVMLNSSELYCEGEGLEEDELEFFKANLPKTLVGCPAGGIKNGSILDIEDFSQNMAFKLVIQHKSNEEFDKEENPDQFTLTGDQPMVSTDKPSEESSSPAVDDSDIVLVANDSSAVVERSKRTRTKDSDAVSENEEDPKRSRSSEDEAVVLVD</sequence>
<organism evidence="20">
    <name type="scientific">Mucochytrium quahogii</name>
    <dbReference type="NCBI Taxonomy" id="96639"/>
    <lineage>
        <taxon>Eukaryota</taxon>
        <taxon>Sar</taxon>
        <taxon>Stramenopiles</taxon>
        <taxon>Bigyra</taxon>
        <taxon>Labyrinthulomycetes</taxon>
        <taxon>Thraustochytrida</taxon>
        <taxon>Thraustochytriidae</taxon>
        <taxon>Mucochytrium</taxon>
    </lineage>
</organism>
<evidence type="ECO:0000313" key="20">
    <source>
        <dbReference type="EMBL" id="CAD9676857.1"/>
    </source>
</evidence>
<feature type="binding site" evidence="13">
    <location>
        <begin position="123"/>
        <end position="128"/>
    </location>
    <ligand>
        <name>ATP</name>
        <dbReference type="ChEBI" id="CHEBI:30616"/>
    </ligand>
</feature>
<dbReference type="GO" id="GO:0005737">
    <property type="term" value="C:cytoplasm"/>
    <property type="evidence" value="ECO:0007669"/>
    <property type="project" value="TreeGrafter"/>
</dbReference>
<feature type="region of interest" description="Disordered" evidence="16">
    <location>
        <begin position="214"/>
        <end position="239"/>
    </location>
</feature>
<dbReference type="UniPathway" id="UPA00886"/>
<dbReference type="FunFam" id="3.40.50.720:FF:000618">
    <property type="entry name" value="SUMO-activating enzyme subunit 2"/>
    <property type="match status" value="1"/>
</dbReference>
<dbReference type="InterPro" id="IPR000594">
    <property type="entry name" value="ThiF_NAD_FAD-bd"/>
</dbReference>
<evidence type="ECO:0000259" key="17">
    <source>
        <dbReference type="Pfam" id="PF00899"/>
    </source>
</evidence>
<feature type="binding site" evidence="13">
    <location>
        <position position="54"/>
    </location>
    <ligand>
        <name>ATP</name>
        <dbReference type="ChEBI" id="CHEBI:30616"/>
    </ligand>
</feature>
<feature type="binding site" evidence="13">
    <location>
        <begin position="30"/>
        <end position="35"/>
    </location>
    <ligand>
        <name>ATP</name>
        <dbReference type="ChEBI" id="CHEBI:30616"/>
    </ligand>
</feature>
<keyword evidence="10" id="KW-0539">Nucleus</keyword>
<evidence type="ECO:0000256" key="3">
    <source>
        <dbReference type="ARBA" id="ARBA00005673"/>
    </source>
</evidence>
<dbReference type="FunFam" id="3.50.50.80:FF:000002">
    <property type="entry name" value="SUMO-activating enzyme subunit 2"/>
    <property type="match status" value="1"/>
</dbReference>
<gene>
    <name evidence="20" type="ORF">QSP1433_LOCUS5564</name>
</gene>
<dbReference type="Pfam" id="PF00899">
    <property type="entry name" value="ThiF"/>
    <property type="match status" value="1"/>
</dbReference>
<keyword evidence="7 11" id="KW-0833">Ubl conjugation pathway</keyword>
<feature type="binding site" evidence="14">
    <location>
        <position position="479"/>
    </location>
    <ligand>
        <name>Zn(2+)</name>
        <dbReference type="ChEBI" id="CHEBI:29105"/>
    </ligand>
</feature>
<feature type="domain" description="Ubiquitin/SUMO-activating enzyme ubiquitin-like" evidence="19">
    <location>
        <begin position="486"/>
        <end position="579"/>
    </location>
</feature>
<dbReference type="GO" id="GO:0019948">
    <property type="term" value="F:SUMO activating enzyme activity"/>
    <property type="evidence" value="ECO:0007669"/>
    <property type="project" value="UniProtKB-UniRule"/>
</dbReference>
<evidence type="ECO:0000256" key="10">
    <source>
        <dbReference type="ARBA" id="ARBA00023242"/>
    </source>
</evidence>
<evidence type="ECO:0000256" key="7">
    <source>
        <dbReference type="ARBA" id="ARBA00022786"/>
    </source>
</evidence>
<dbReference type="PIRSF" id="PIRSF039133">
    <property type="entry name" value="SUMO_E1B"/>
    <property type="match status" value="1"/>
</dbReference>
<dbReference type="PANTHER" id="PTHR10953">
    <property type="entry name" value="UBIQUITIN-ACTIVATING ENZYME E1"/>
    <property type="match status" value="1"/>
</dbReference>
<feature type="binding site" evidence="14">
    <location>
        <position position="476"/>
    </location>
    <ligand>
        <name>Zn(2+)</name>
        <dbReference type="ChEBI" id="CHEBI:29105"/>
    </ligand>
</feature>
<evidence type="ECO:0000256" key="11">
    <source>
        <dbReference type="PIRNR" id="PIRNR039133"/>
    </source>
</evidence>
<dbReference type="InterPro" id="IPR023318">
    <property type="entry name" value="Ub_act_enz_dom_a_sf"/>
</dbReference>
<evidence type="ECO:0000259" key="19">
    <source>
        <dbReference type="Pfam" id="PF14732"/>
    </source>
</evidence>
<keyword evidence="9 11" id="KW-0067">ATP-binding</keyword>
<dbReference type="GO" id="GO:0016740">
    <property type="term" value="F:transferase activity"/>
    <property type="evidence" value="ECO:0007669"/>
    <property type="project" value="UniProtKB-KW"/>
</dbReference>
<comment type="subcellular location">
    <subcellularLocation>
        <location evidence="1">Nucleus</location>
    </subcellularLocation>
</comment>